<reference evidence="1" key="1">
    <citation type="journal article" date="2020" name="Nature">
        <title>Giant virus diversity and host interactions through global metagenomics.</title>
        <authorList>
            <person name="Schulz F."/>
            <person name="Roux S."/>
            <person name="Paez-Espino D."/>
            <person name="Jungbluth S."/>
            <person name="Walsh D.A."/>
            <person name="Denef V.J."/>
            <person name="McMahon K.D."/>
            <person name="Konstantinidis K.T."/>
            <person name="Eloe-Fadrosh E.A."/>
            <person name="Kyrpides N.C."/>
            <person name="Woyke T."/>
        </authorList>
    </citation>
    <scope>NUCLEOTIDE SEQUENCE</scope>
    <source>
        <strain evidence="1">GVMAG-M-3300017651-5</strain>
    </source>
</reference>
<proteinExistence type="predicted"/>
<protein>
    <submittedName>
        <fullName evidence="1">Uncharacterized protein</fullName>
    </submittedName>
</protein>
<dbReference type="EMBL" id="MN739192">
    <property type="protein sequence ID" value="QHS92765.1"/>
    <property type="molecule type" value="Genomic_DNA"/>
</dbReference>
<dbReference type="AlphaFoldDB" id="A0A6C0BK76"/>
<evidence type="ECO:0000313" key="1">
    <source>
        <dbReference type="EMBL" id="QHS92765.1"/>
    </source>
</evidence>
<organism evidence="1">
    <name type="scientific">viral metagenome</name>
    <dbReference type="NCBI Taxonomy" id="1070528"/>
    <lineage>
        <taxon>unclassified sequences</taxon>
        <taxon>metagenomes</taxon>
        <taxon>organismal metagenomes</taxon>
    </lineage>
</organism>
<sequence>MYRYCVSHLFINDSITVPIGCDIVYSYCTQYDLIDSSSRLIIMISHLFINDSSSVLITCDIMHSSITVSSFN</sequence>
<accession>A0A6C0BK76</accession>
<name>A0A6C0BK76_9ZZZZ</name>